<dbReference type="RefSeq" id="WP_105037880.1">
    <property type="nucleotide sequence ID" value="NZ_PPSL01000001.1"/>
</dbReference>
<evidence type="ECO:0000313" key="3">
    <source>
        <dbReference type="EMBL" id="PQJ12996.1"/>
    </source>
</evidence>
<feature type="compositionally biased region" description="Basic and acidic residues" evidence="1">
    <location>
        <begin position="45"/>
        <end position="60"/>
    </location>
</feature>
<keyword evidence="4" id="KW-1185">Reference proteome</keyword>
<dbReference type="EMBL" id="PPSL01000001">
    <property type="protein sequence ID" value="PQJ12996.1"/>
    <property type="molecule type" value="Genomic_DNA"/>
</dbReference>
<reference evidence="3 4" key="1">
    <citation type="submission" date="2018-01" db="EMBL/GenBank/DDBJ databases">
        <title>A novel member of the phylum Bacteroidetes isolated from glacier ice.</title>
        <authorList>
            <person name="Liu Q."/>
            <person name="Xin Y.-H."/>
        </authorList>
    </citation>
    <scope>NUCLEOTIDE SEQUENCE [LARGE SCALE GENOMIC DNA]</scope>
    <source>
        <strain evidence="3 4">RB1R16</strain>
    </source>
</reference>
<keyword evidence="2" id="KW-0732">Signal</keyword>
<sequence>MKQLLSILLLVTITATAYAEKNHKATAKSTVLNPKPQQSAQQVDTTKHVQYNERERDPRVGRSMYIAPAQPAKQGK</sequence>
<evidence type="ECO:0000313" key="4">
    <source>
        <dbReference type="Proteomes" id="UP000239872"/>
    </source>
</evidence>
<feature type="signal peptide" evidence="2">
    <location>
        <begin position="1"/>
        <end position="19"/>
    </location>
</feature>
<accession>A0A2S7T2K8</accession>
<comment type="caution">
    <text evidence="3">The sequence shown here is derived from an EMBL/GenBank/DDBJ whole genome shotgun (WGS) entry which is preliminary data.</text>
</comment>
<dbReference type="AlphaFoldDB" id="A0A2S7T2K8"/>
<gene>
    <name evidence="3" type="ORF">CJD36_004430</name>
</gene>
<name>A0A2S7T2K8_9BACT</name>
<dbReference type="Proteomes" id="UP000239872">
    <property type="component" value="Unassembled WGS sequence"/>
</dbReference>
<organism evidence="3 4">
    <name type="scientific">Flavipsychrobacter stenotrophus</name>
    <dbReference type="NCBI Taxonomy" id="2077091"/>
    <lineage>
        <taxon>Bacteria</taxon>
        <taxon>Pseudomonadati</taxon>
        <taxon>Bacteroidota</taxon>
        <taxon>Chitinophagia</taxon>
        <taxon>Chitinophagales</taxon>
        <taxon>Chitinophagaceae</taxon>
        <taxon>Flavipsychrobacter</taxon>
    </lineage>
</organism>
<proteinExistence type="predicted"/>
<feature type="compositionally biased region" description="Polar residues" evidence="1">
    <location>
        <begin position="27"/>
        <end position="44"/>
    </location>
</feature>
<evidence type="ECO:0000256" key="2">
    <source>
        <dbReference type="SAM" id="SignalP"/>
    </source>
</evidence>
<feature type="chain" id="PRO_5015584422" evidence="2">
    <location>
        <begin position="20"/>
        <end position="76"/>
    </location>
</feature>
<feature type="region of interest" description="Disordered" evidence="1">
    <location>
        <begin position="24"/>
        <end position="76"/>
    </location>
</feature>
<protein>
    <submittedName>
        <fullName evidence="3">Uncharacterized protein</fullName>
    </submittedName>
</protein>
<evidence type="ECO:0000256" key="1">
    <source>
        <dbReference type="SAM" id="MobiDB-lite"/>
    </source>
</evidence>